<evidence type="ECO:0000313" key="14">
    <source>
        <dbReference type="Proteomes" id="UP000008281"/>
    </source>
</evidence>
<dbReference type="Gene3D" id="3.30.160.60">
    <property type="entry name" value="Classic Zinc Finger"/>
    <property type="match status" value="2"/>
</dbReference>
<dbReference type="InParanoid" id="E3M1W7"/>
<evidence type="ECO:0000259" key="12">
    <source>
        <dbReference type="PROSITE" id="PS50157"/>
    </source>
</evidence>
<dbReference type="InterPro" id="IPR013087">
    <property type="entry name" value="Znf_C2H2_type"/>
</dbReference>
<dbReference type="GO" id="GO:0000981">
    <property type="term" value="F:DNA-binding transcription factor activity, RNA polymerase II-specific"/>
    <property type="evidence" value="ECO:0007669"/>
    <property type="project" value="TreeGrafter"/>
</dbReference>
<evidence type="ECO:0000256" key="7">
    <source>
        <dbReference type="ARBA" id="ARBA00023015"/>
    </source>
</evidence>
<keyword evidence="14" id="KW-1185">Reference proteome</keyword>
<dbReference type="SUPFAM" id="SSF57667">
    <property type="entry name" value="beta-beta-alpha zinc fingers"/>
    <property type="match status" value="1"/>
</dbReference>
<comment type="similarity">
    <text evidence="2">Belongs to the krueppel C2H2-type zinc-finger protein family.</text>
</comment>
<keyword evidence="4" id="KW-0677">Repeat</keyword>
<evidence type="ECO:0000256" key="1">
    <source>
        <dbReference type="ARBA" id="ARBA00004123"/>
    </source>
</evidence>
<evidence type="ECO:0000256" key="9">
    <source>
        <dbReference type="ARBA" id="ARBA00023163"/>
    </source>
</evidence>
<dbReference type="PROSITE" id="PS00028">
    <property type="entry name" value="ZINC_FINGER_C2H2_1"/>
    <property type="match status" value="3"/>
</dbReference>
<proteinExistence type="inferred from homology"/>
<keyword evidence="10" id="KW-0539">Nucleus</keyword>
<sequence length="420" mass="49151">MACLRSMDETDRKIELWRLYEIARNDSAVTVPRQSGKKQSARIGSRQSALNNIRKITNISDLTIFKDTEDGMELSDDSDEDTTFVVPTFSENHSNDDDSQESGAEQMYQFEDSNQNTVEKEFDRNNGNIFEQSPQSSDVSTFSPILTSTRLNASAQRIRRSTRRYSPGNYSSSLKQHAVVHTRDRPFKCNICLKHFRFKSNLFEHQSVHTDVTPYQCSYCGKAYRLKGNLKKHLRVHVTSKEELEAAYKPFAAKKSTKKYKAEQRRYWAEDCPTIFQENEQKEEEFTDFTDSNRELEKSIERAETSENNAASFKKSIEMENNYIESSIIHNPAVRTWSDLMEIAKFIFFEDYNCPVCHIRLMSRAICIDHFNMDRPSNTDPFNFFCTKCFRRFDNEKSYKKHLEYHDYVLDFIKSPGFSF</sequence>
<keyword evidence="6" id="KW-0862">Zinc</keyword>
<keyword evidence="9" id="KW-0804">Transcription</keyword>
<feature type="domain" description="C2H2-type" evidence="12">
    <location>
        <begin position="215"/>
        <end position="242"/>
    </location>
</feature>
<organism evidence="14">
    <name type="scientific">Caenorhabditis remanei</name>
    <name type="common">Caenorhabditis vulgaris</name>
    <dbReference type="NCBI Taxonomy" id="31234"/>
    <lineage>
        <taxon>Eukaryota</taxon>
        <taxon>Metazoa</taxon>
        <taxon>Ecdysozoa</taxon>
        <taxon>Nematoda</taxon>
        <taxon>Chromadorea</taxon>
        <taxon>Rhabditida</taxon>
        <taxon>Rhabditina</taxon>
        <taxon>Rhabditomorpha</taxon>
        <taxon>Rhabditoidea</taxon>
        <taxon>Rhabditidae</taxon>
        <taxon>Peloderinae</taxon>
        <taxon>Caenorhabditis</taxon>
    </lineage>
</organism>
<evidence type="ECO:0000256" key="2">
    <source>
        <dbReference type="ARBA" id="ARBA00006991"/>
    </source>
</evidence>
<accession>E3M1W7</accession>
<dbReference type="PANTHER" id="PTHR24409:SF295">
    <property type="entry name" value="AZ2-RELATED"/>
    <property type="match status" value="1"/>
</dbReference>
<evidence type="ECO:0000256" key="5">
    <source>
        <dbReference type="ARBA" id="ARBA00022771"/>
    </source>
</evidence>
<reference evidence="13" key="1">
    <citation type="submission" date="2007-07" db="EMBL/GenBank/DDBJ databases">
        <title>PCAP assembly of the Caenorhabditis remanei genome.</title>
        <authorList>
            <consortium name="The Caenorhabditis remanei Sequencing Consortium"/>
            <person name="Wilson R.K."/>
        </authorList>
    </citation>
    <scope>NUCLEOTIDE SEQUENCE [LARGE SCALE GENOMIC DNA]</scope>
    <source>
        <strain evidence="13">PB4641</strain>
    </source>
</reference>
<dbReference type="eggNOG" id="KOG1721">
    <property type="taxonomic scope" value="Eukaryota"/>
</dbReference>
<evidence type="ECO:0000256" key="10">
    <source>
        <dbReference type="ARBA" id="ARBA00023242"/>
    </source>
</evidence>
<feature type="domain" description="C2H2-type" evidence="12">
    <location>
        <begin position="384"/>
        <end position="406"/>
    </location>
</feature>
<keyword evidence="8" id="KW-0238">DNA-binding</keyword>
<evidence type="ECO:0000256" key="3">
    <source>
        <dbReference type="ARBA" id="ARBA00022723"/>
    </source>
</evidence>
<keyword evidence="3" id="KW-0479">Metal-binding</keyword>
<dbReference type="PANTHER" id="PTHR24409">
    <property type="entry name" value="ZINC FINGER PROTEIN 142"/>
    <property type="match status" value="1"/>
</dbReference>
<dbReference type="InterPro" id="IPR036236">
    <property type="entry name" value="Znf_C2H2_sf"/>
</dbReference>
<dbReference type="HOGENOM" id="CLU_654240_0_0_1"/>
<comment type="subcellular location">
    <subcellularLocation>
        <location evidence="1">Nucleus</location>
    </subcellularLocation>
</comment>
<evidence type="ECO:0000256" key="8">
    <source>
        <dbReference type="ARBA" id="ARBA00023125"/>
    </source>
</evidence>
<dbReference type="FunFam" id="3.30.160.60:FF:000151">
    <property type="entry name" value="Zinc finger and SCAN domain-containing 21"/>
    <property type="match status" value="1"/>
</dbReference>
<dbReference type="EMBL" id="DS268421">
    <property type="protein sequence ID" value="EFO88646.1"/>
    <property type="molecule type" value="Genomic_DNA"/>
</dbReference>
<keyword evidence="5 11" id="KW-0863">Zinc-finger</keyword>
<protein>
    <recommendedName>
        <fullName evidence="12">C2H2-type domain-containing protein</fullName>
    </recommendedName>
</protein>
<dbReference type="AlphaFoldDB" id="E3M1W7"/>
<dbReference type="GO" id="GO:0005634">
    <property type="term" value="C:nucleus"/>
    <property type="evidence" value="ECO:0007669"/>
    <property type="project" value="UniProtKB-SubCell"/>
</dbReference>
<gene>
    <name evidence="13" type="ORF">CRE_06386</name>
</gene>
<name>E3M1W7_CAERE</name>
<dbReference type="SMART" id="SM00355">
    <property type="entry name" value="ZnF_C2H2"/>
    <property type="match status" value="3"/>
</dbReference>
<dbReference type="OMA" id="YKPFAAK"/>
<feature type="domain" description="C2H2-type" evidence="12">
    <location>
        <begin position="187"/>
        <end position="214"/>
    </location>
</feature>
<evidence type="ECO:0000256" key="11">
    <source>
        <dbReference type="PROSITE-ProRule" id="PRU00042"/>
    </source>
</evidence>
<dbReference type="Pfam" id="PF00096">
    <property type="entry name" value="zf-C2H2"/>
    <property type="match status" value="2"/>
</dbReference>
<evidence type="ECO:0000256" key="4">
    <source>
        <dbReference type="ARBA" id="ARBA00022737"/>
    </source>
</evidence>
<dbReference type="FunFam" id="3.30.160.60:FF:000030">
    <property type="entry name" value="Zinc finger protein 628"/>
    <property type="match status" value="1"/>
</dbReference>
<evidence type="ECO:0000313" key="13">
    <source>
        <dbReference type="EMBL" id="EFO88646.1"/>
    </source>
</evidence>
<dbReference type="GO" id="GO:0008270">
    <property type="term" value="F:zinc ion binding"/>
    <property type="evidence" value="ECO:0007669"/>
    <property type="project" value="UniProtKB-KW"/>
</dbReference>
<keyword evidence="7" id="KW-0805">Transcription regulation</keyword>
<evidence type="ECO:0000256" key="6">
    <source>
        <dbReference type="ARBA" id="ARBA00022833"/>
    </source>
</evidence>
<dbReference type="PROSITE" id="PS50157">
    <property type="entry name" value="ZINC_FINGER_C2H2_2"/>
    <property type="match status" value="3"/>
</dbReference>
<dbReference type="STRING" id="31234.E3M1W7"/>
<dbReference type="GO" id="GO:0000977">
    <property type="term" value="F:RNA polymerase II transcription regulatory region sequence-specific DNA binding"/>
    <property type="evidence" value="ECO:0007669"/>
    <property type="project" value="TreeGrafter"/>
</dbReference>
<dbReference type="Proteomes" id="UP000008281">
    <property type="component" value="Unassembled WGS sequence"/>
</dbReference>
<dbReference type="OrthoDB" id="654211at2759"/>